<dbReference type="InterPro" id="IPR035979">
    <property type="entry name" value="RBD_domain_sf"/>
</dbReference>
<feature type="compositionally biased region" description="Low complexity" evidence="1">
    <location>
        <begin position="208"/>
        <end position="222"/>
    </location>
</feature>
<evidence type="ECO:0000256" key="1">
    <source>
        <dbReference type="SAM" id="MobiDB-lite"/>
    </source>
</evidence>
<dbReference type="Proteomes" id="UP001372338">
    <property type="component" value="Unassembled WGS sequence"/>
</dbReference>
<feature type="region of interest" description="Disordered" evidence="1">
    <location>
        <begin position="202"/>
        <end position="269"/>
    </location>
</feature>
<organism evidence="2 3">
    <name type="scientific">Crotalaria pallida</name>
    <name type="common">Smooth rattlebox</name>
    <name type="synonym">Crotalaria striata</name>
    <dbReference type="NCBI Taxonomy" id="3830"/>
    <lineage>
        <taxon>Eukaryota</taxon>
        <taxon>Viridiplantae</taxon>
        <taxon>Streptophyta</taxon>
        <taxon>Embryophyta</taxon>
        <taxon>Tracheophyta</taxon>
        <taxon>Spermatophyta</taxon>
        <taxon>Magnoliopsida</taxon>
        <taxon>eudicotyledons</taxon>
        <taxon>Gunneridae</taxon>
        <taxon>Pentapetalae</taxon>
        <taxon>rosids</taxon>
        <taxon>fabids</taxon>
        <taxon>Fabales</taxon>
        <taxon>Fabaceae</taxon>
        <taxon>Papilionoideae</taxon>
        <taxon>50 kb inversion clade</taxon>
        <taxon>genistoids sensu lato</taxon>
        <taxon>core genistoids</taxon>
        <taxon>Crotalarieae</taxon>
        <taxon>Crotalaria</taxon>
    </lineage>
</organism>
<dbReference type="EMBL" id="JAYWIO010000004">
    <property type="protein sequence ID" value="KAK7266808.1"/>
    <property type="molecule type" value="Genomic_DNA"/>
</dbReference>
<sequence>MRARERKSKYFFFKPKTTEYGAARPVLRAASTSYGRRNERSNNGLQGRIFKEAVTFYTSNIPEKTSTYDLWKFFQHQGKVIDVFAPAKRNKGGKRFAFVIFSGVINPKELERKLDNALTRAMHRWSPKVGRWRNRKKKEFEHTDDNTKSKWRLDVARIRVRTSALEQIISTTRIQINSKIFAIRLMEECFVEMRNVPQMNSVDDFVDNDSSSSDSETSSMPSLEELLSNVSGEGESEDEDGEVVPESEMAECFEGRRESDGPPMDGPIVVSGLEKEDVEREDEINSFDSMGQLALSPKKQMMRRKWTSRMGLTKGKEKIDLVDNKIDEDNEIEEEANQLWNIGVNLGINDRGQDVEIISRMMQMEQRDKEQLKKIRGAHQTGYILVTGKWEGSDEIFYIMDVYSPCELSGKRKLWVEIDNLKKSKQQEWAKLEVQGWGAYVFKEKLKSLKEGLKQWNRDKYGALDKEIRSQVKEINALDKIEEEQELSSQ</sequence>
<evidence type="ECO:0000313" key="2">
    <source>
        <dbReference type="EMBL" id="KAK7266808.1"/>
    </source>
</evidence>
<protein>
    <recommendedName>
        <fullName evidence="4">RRM domain-containing protein</fullName>
    </recommendedName>
</protein>
<proteinExistence type="predicted"/>
<keyword evidence="3" id="KW-1185">Reference proteome</keyword>
<dbReference type="CDD" id="cd00590">
    <property type="entry name" value="RRM_SF"/>
    <property type="match status" value="1"/>
</dbReference>
<reference evidence="2 3" key="1">
    <citation type="submission" date="2024-01" db="EMBL/GenBank/DDBJ databases">
        <title>The genomes of 5 underutilized Papilionoideae crops provide insights into root nodulation and disease resistanc.</title>
        <authorList>
            <person name="Yuan L."/>
        </authorList>
    </citation>
    <scope>NUCLEOTIDE SEQUENCE [LARGE SCALE GENOMIC DNA]</scope>
    <source>
        <strain evidence="2">ZHUSHIDOU_FW_LH</strain>
        <tissue evidence="2">Leaf</tissue>
    </source>
</reference>
<dbReference type="Gene3D" id="3.30.70.330">
    <property type="match status" value="1"/>
</dbReference>
<dbReference type="InterPro" id="IPR012677">
    <property type="entry name" value="Nucleotide-bd_a/b_plait_sf"/>
</dbReference>
<evidence type="ECO:0008006" key="4">
    <source>
        <dbReference type="Google" id="ProtNLM"/>
    </source>
</evidence>
<accession>A0AAN9F7V1</accession>
<name>A0AAN9F7V1_CROPI</name>
<dbReference type="AlphaFoldDB" id="A0AAN9F7V1"/>
<gene>
    <name evidence="2" type="ORF">RIF29_19464</name>
</gene>
<dbReference type="GO" id="GO:0003676">
    <property type="term" value="F:nucleic acid binding"/>
    <property type="evidence" value="ECO:0007669"/>
    <property type="project" value="InterPro"/>
</dbReference>
<feature type="compositionally biased region" description="Acidic residues" evidence="1">
    <location>
        <begin position="234"/>
        <end position="251"/>
    </location>
</feature>
<evidence type="ECO:0000313" key="3">
    <source>
        <dbReference type="Proteomes" id="UP001372338"/>
    </source>
</evidence>
<comment type="caution">
    <text evidence="2">The sequence shown here is derived from an EMBL/GenBank/DDBJ whole genome shotgun (WGS) entry which is preliminary data.</text>
</comment>
<dbReference type="SUPFAM" id="SSF54928">
    <property type="entry name" value="RNA-binding domain, RBD"/>
    <property type="match status" value="1"/>
</dbReference>